<organism evidence="4 5">
    <name type="scientific">Sphingomonas metalli</name>
    <dbReference type="NCBI Taxonomy" id="1779358"/>
    <lineage>
        <taxon>Bacteria</taxon>
        <taxon>Pseudomonadati</taxon>
        <taxon>Pseudomonadota</taxon>
        <taxon>Alphaproteobacteria</taxon>
        <taxon>Sphingomonadales</taxon>
        <taxon>Sphingomonadaceae</taxon>
        <taxon>Sphingomonas</taxon>
    </lineage>
</organism>
<name>A0A916SZ65_9SPHN</name>
<sequence length="197" mass="21124">MRVAITQVDGVPRRGNRRADGLRHIGVIQGERGVSGEDDVMFTTILGSCVAACLFDPDAQVGGINHFLLAEPQPGQRVDTATAHRYGVHAMELLINDMLRLGARRDRLRAHLYGGANILAGMRSIGSDNGAFATRFLAQEHIPLILSDLGGRSARRVDFRPALGRSRARLVVDAVVAASPSPRPATPAVVSGELDLF</sequence>
<dbReference type="InterPro" id="IPR005659">
    <property type="entry name" value="Chemorcpt_Glu_NH3ase_CheD"/>
</dbReference>
<dbReference type="EC" id="3.5.1.44" evidence="3"/>
<comment type="similarity">
    <text evidence="3">Belongs to the CheD family.</text>
</comment>
<proteinExistence type="inferred from homology"/>
<dbReference type="EMBL" id="BMIH01000001">
    <property type="protein sequence ID" value="GGB21064.1"/>
    <property type="molecule type" value="Genomic_DNA"/>
</dbReference>
<dbReference type="Pfam" id="PF03975">
    <property type="entry name" value="CheD"/>
    <property type="match status" value="1"/>
</dbReference>
<evidence type="ECO:0000256" key="1">
    <source>
        <dbReference type="ARBA" id="ARBA00022500"/>
    </source>
</evidence>
<evidence type="ECO:0000313" key="5">
    <source>
        <dbReference type="Proteomes" id="UP000623067"/>
    </source>
</evidence>
<comment type="caution">
    <text evidence="4">The sequence shown here is derived from an EMBL/GenBank/DDBJ whole genome shotgun (WGS) entry which is preliminary data.</text>
</comment>
<protein>
    <recommendedName>
        <fullName evidence="3">Probable chemoreceptor glutamine deamidase CheD</fullName>
        <ecNumber evidence="3">3.5.1.44</ecNumber>
    </recommendedName>
</protein>
<evidence type="ECO:0000313" key="4">
    <source>
        <dbReference type="EMBL" id="GGB21064.1"/>
    </source>
</evidence>
<dbReference type="SUPFAM" id="SSF64438">
    <property type="entry name" value="CNF1/YfiH-like putative cysteine hydrolases"/>
    <property type="match status" value="1"/>
</dbReference>
<dbReference type="Proteomes" id="UP000623067">
    <property type="component" value="Unassembled WGS sequence"/>
</dbReference>
<evidence type="ECO:0000256" key="2">
    <source>
        <dbReference type="ARBA" id="ARBA00022801"/>
    </source>
</evidence>
<gene>
    <name evidence="3 4" type="primary">cheD</name>
    <name evidence="4" type="ORF">GCM10011380_08330</name>
</gene>
<keyword evidence="5" id="KW-1185">Reference proteome</keyword>
<accession>A0A916SZ65</accession>
<reference evidence="4" key="2">
    <citation type="submission" date="2020-09" db="EMBL/GenBank/DDBJ databases">
        <authorList>
            <person name="Sun Q."/>
            <person name="Zhou Y."/>
        </authorList>
    </citation>
    <scope>NUCLEOTIDE SEQUENCE</scope>
    <source>
        <strain evidence="4">CGMCC 1.15330</strain>
    </source>
</reference>
<dbReference type="InterPro" id="IPR038592">
    <property type="entry name" value="CheD-like_sf"/>
</dbReference>
<comment type="catalytic activity">
    <reaction evidence="3">
        <text>L-glutaminyl-[protein] + H2O = L-glutamyl-[protein] + NH4(+)</text>
        <dbReference type="Rhea" id="RHEA:16441"/>
        <dbReference type="Rhea" id="RHEA-COMP:10207"/>
        <dbReference type="Rhea" id="RHEA-COMP:10208"/>
        <dbReference type="ChEBI" id="CHEBI:15377"/>
        <dbReference type="ChEBI" id="CHEBI:28938"/>
        <dbReference type="ChEBI" id="CHEBI:29973"/>
        <dbReference type="ChEBI" id="CHEBI:30011"/>
        <dbReference type="EC" id="3.5.1.44"/>
    </reaction>
</comment>
<dbReference type="Gene3D" id="3.30.1330.200">
    <property type="match status" value="1"/>
</dbReference>
<dbReference type="PANTHER" id="PTHR35147">
    <property type="entry name" value="CHEMORECEPTOR GLUTAMINE DEAMIDASE CHED-RELATED"/>
    <property type="match status" value="1"/>
</dbReference>
<dbReference type="RefSeq" id="WP_188657380.1">
    <property type="nucleotide sequence ID" value="NZ_BMIH01000001.1"/>
</dbReference>
<dbReference type="AlphaFoldDB" id="A0A916SZ65"/>
<dbReference type="GO" id="GO:0006935">
    <property type="term" value="P:chemotaxis"/>
    <property type="evidence" value="ECO:0007669"/>
    <property type="project" value="UniProtKB-UniRule"/>
</dbReference>
<evidence type="ECO:0000256" key="3">
    <source>
        <dbReference type="HAMAP-Rule" id="MF_01440"/>
    </source>
</evidence>
<dbReference type="CDD" id="cd16352">
    <property type="entry name" value="CheD"/>
    <property type="match status" value="1"/>
</dbReference>
<dbReference type="GO" id="GO:0050568">
    <property type="term" value="F:protein-glutamine glutaminase activity"/>
    <property type="evidence" value="ECO:0007669"/>
    <property type="project" value="UniProtKB-UniRule"/>
</dbReference>
<keyword evidence="1 3" id="KW-0145">Chemotaxis</keyword>
<comment type="function">
    <text evidence="3">Probably deamidates glutamine residues to glutamate on methyl-accepting chemotaxis receptors (MCPs), playing an important role in chemotaxis.</text>
</comment>
<dbReference type="PANTHER" id="PTHR35147:SF2">
    <property type="entry name" value="CHEMORECEPTOR GLUTAMINE DEAMIDASE CHED-RELATED"/>
    <property type="match status" value="1"/>
</dbReference>
<dbReference type="InterPro" id="IPR011324">
    <property type="entry name" value="Cytotoxic_necrot_fac-like_cat"/>
</dbReference>
<reference evidence="4" key="1">
    <citation type="journal article" date="2014" name="Int. J. Syst. Evol. Microbiol.">
        <title>Complete genome sequence of Corynebacterium casei LMG S-19264T (=DSM 44701T), isolated from a smear-ripened cheese.</title>
        <authorList>
            <consortium name="US DOE Joint Genome Institute (JGI-PGF)"/>
            <person name="Walter F."/>
            <person name="Albersmeier A."/>
            <person name="Kalinowski J."/>
            <person name="Ruckert C."/>
        </authorList>
    </citation>
    <scope>NUCLEOTIDE SEQUENCE</scope>
    <source>
        <strain evidence="4">CGMCC 1.15330</strain>
    </source>
</reference>
<dbReference type="HAMAP" id="MF_01440">
    <property type="entry name" value="CheD"/>
    <property type="match status" value="1"/>
</dbReference>
<keyword evidence="2 3" id="KW-0378">Hydrolase</keyword>